<evidence type="ECO:0000313" key="2">
    <source>
        <dbReference type="EMBL" id="RXJ72782.1"/>
    </source>
</evidence>
<keyword evidence="3" id="KW-1185">Reference proteome</keyword>
<feature type="compositionally biased region" description="Basic and acidic residues" evidence="1">
    <location>
        <begin position="181"/>
        <end position="194"/>
    </location>
</feature>
<evidence type="ECO:0000313" key="3">
    <source>
        <dbReference type="Proteomes" id="UP000290287"/>
    </source>
</evidence>
<feature type="region of interest" description="Disordered" evidence="1">
    <location>
        <begin position="160"/>
        <end position="204"/>
    </location>
</feature>
<dbReference type="Proteomes" id="UP000290287">
    <property type="component" value="Unassembled WGS sequence"/>
</dbReference>
<accession>A0A4Q0YPA8</accession>
<reference evidence="2 3" key="1">
    <citation type="submission" date="2017-10" db="EMBL/GenBank/DDBJ databases">
        <title>Nyctiphanis sp. nov., isolated from the stomach of the euphausiid Nyctiphanes simplex (Hansen, 1911) in the Gulf of California.</title>
        <authorList>
            <person name="Gomez-Gil B."/>
            <person name="Aguilar-Mendez M."/>
            <person name="Lopez-Cortes A."/>
            <person name="Gomez-Gutierrez J."/>
            <person name="Roque A."/>
            <person name="Lang E."/>
            <person name="Gonzalez-Castillo A."/>
        </authorList>
    </citation>
    <scope>NUCLEOTIDE SEQUENCE [LARGE SCALE GENOMIC DNA]</scope>
    <source>
        <strain evidence="2 3">CAIM 600</strain>
    </source>
</reference>
<protein>
    <submittedName>
        <fullName evidence="2">Uncharacterized protein</fullName>
    </submittedName>
</protein>
<organism evidence="2 3">
    <name type="scientific">Veronia nyctiphanis</name>
    <dbReference type="NCBI Taxonomy" id="1278244"/>
    <lineage>
        <taxon>Bacteria</taxon>
        <taxon>Pseudomonadati</taxon>
        <taxon>Pseudomonadota</taxon>
        <taxon>Gammaproteobacteria</taxon>
        <taxon>Vibrionales</taxon>
        <taxon>Vibrionaceae</taxon>
        <taxon>Veronia</taxon>
    </lineage>
</organism>
<gene>
    <name evidence="2" type="ORF">CS022_13020</name>
</gene>
<sequence>MAAGAVGLASRRSRNPDLLRGTADAIGGVAVAASDIAFGATTSALIDAAIPAQSDHSTVGAFLIAGTQGELKYNKSGTKPSVAVKDLQGLAGFVTFEDFDHNTGTPSNVSQPRGPVQLGSGLTNYNQDKEQPNDDFPGLQWQISGFGTRTYYDGQLITSPDQLPQQPSNSYGTRADGTWGRLDRKEEVDRKEDSQVGFTPSGHWTFEDGHWYQDGVKRTS</sequence>
<evidence type="ECO:0000256" key="1">
    <source>
        <dbReference type="SAM" id="MobiDB-lite"/>
    </source>
</evidence>
<feature type="compositionally biased region" description="Polar residues" evidence="1">
    <location>
        <begin position="160"/>
        <end position="172"/>
    </location>
</feature>
<proteinExistence type="predicted"/>
<dbReference type="AlphaFoldDB" id="A0A4Q0YPA8"/>
<dbReference type="EMBL" id="PEIB01000015">
    <property type="protein sequence ID" value="RXJ72782.1"/>
    <property type="molecule type" value="Genomic_DNA"/>
</dbReference>
<name>A0A4Q0YPA8_9GAMM</name>
<comment type="caution">
    <text evidence="2">The sequence shown here is derived from an EMBL/GenBank/DDBJ whole genome shotgun (WGS) entry which is preliminary data.</text>
</comment>